<reference evidence="1 2" key="1">
    <citation type="submission" date="2020-04" db="EMBL/GenBank/DDBJ databases">
        <authorList>
            <person name="Hitch T.C.A."/>
            <person name="Wylensek D."/>
            <person name="Clavel T."/>
        </authorList>
    </citation>
    <scope>NUCLEOTIDE SEQUENCE [LARGE SCALE GENOMIC DNA]</scope>
    <source>
        <strain evidence="1 2">BSM-130-P53-3C</strain>
    </source>
</reference>
<protein>
    <submittedName>
        <fullName evidence="1">Uncharacterized protein</fullName>
    </submittedName>
</protein>
<evidence type="ECO:0000313" key="1">
    <source>
        <dbReference type="EMBL" id="NME62297.1"/>
    </source>
</evidence>
<comment type="caution">
    <text evidence="1">The sequence shown here is derived from an EMBL/GenBank/DDBJ whole genome shotgun (WGS) entry which is preliminary data.</text>
</comment>
<gene>
    <name evidence="1" type="ORF">HF844_05730</name>
</gene>
<proteinExistence type="predicted"/>
<name>A0A7X9RNY5_9BIFI</name>
<dbReference type="AlphaFoldDB" id="A0A7X9RNY5"/>
<dbReference type="Proteomes" id="UP000588369">
    <property type="component" value="Unassembled WGS sequence"/>
</dbReference>
<evidence type="ECO:0000313" key="2">
    <source>
        <dbReference type="Proteomes" id="UP000588369"/>
    </source>
</evidence>
<dbReference type="EMBL" id="JABAGI010000007">
    <property type="protein sequence ID" value="NME62297.1"/>
    <property type="molecule type" value="Genomic_DNA"/>
</dbReference>
<accession>A0A7X9RNY5</accession>
<sequence>MVTAPTVPQARQWLERHIRACGGMPADWDISSAARCLVAAAEQEEVPFSRLPADTLGMILGDALVRNTLFVFT</sequence>
<organism evidence="1 2">
    <name type="scientific">Bifidobacterium thermophilum</name>
    <dbReference type="NCBI Taxonomy" id="33905"/>
    <lineage>
        <taxon>Bacteria</taxon>
        <taxon>Bacillati</taxon>
        <taxon>Actinomycetota</taxon>
        <taxon>Actinomycetes</taxon>
        <taxon>Bifidobacteriales</taxon>
        <taxon>Bifidobacteriaceae</taxon>
        <taxon>Bifidobacterium</taxon>
    </lineage>
</organism>
<dbReference type="RefSeq" id="WP_168984249.1">
    <property type="nucleotide sequence ID" value="NZ_JABAGI010000007.1"/>
</dbReference>